<name>A0A6J6EVX4_9ZZZZ</name>
<dbReference type="AlphaFoldDB" id="A0A6J6EVX4"/>
<evidence type="ECO:0000256" key="1">
    <source>
        <dbReference type="SAM" id="MobiDB-lite"/>
    </source>
</evidence>
<keyword evidence="2" id="KW-0472">Membrane</keyword>
<accession>A0A6J6EVX4</accession>
<feature type="compositionally biased region" description="Basic and acidic residues" evidence="1">
    <location>
        <begin position="143"/>
        <end position="167"/>
    </location>
</feature>
<proteinExistence type="predicted"/>
<keyword evidence="2" id="KW-1133">Transmembrane helix</keyword>
<organism evidence="3">
    <name type="scientific">freshwater metagenome</name>
    <dbReference type="NCBI Taxonomy" id="449393"/>
    <lineage>
        <taxon>unclassified sequences</taxon>
        <taxon>metagenomes</taxon>
        <taxon>ecological metagenomes</taxon>
    </lineage>
</organism>
<feature type="transmembrane region" description="Helical" evidence="2">
    <location>
        <begin position="47"/>
        <end position="65"/>
    </location>
</feature>
<reference evidence="3" key="1">
    <citation type="submission" date="2020-05" db="EMBL/GenBank/DDBJ databases">
        <authorList>
            <person name="Chiriac C."/>
            <person name="Salcher M."/>
            <person name="Ghai R."/>
            <person name="Kavagutti S V."/>
        </authorList>
    </citation>
    <scope>NUCLEOTIDE SEQUENCE</scope>
</reference>
<evidence type="ECO:0000256" key="2">
    <source>
        <dbReference type="SAM" id="Phobius"/>
    </source>
</evidence>
<evidence type="ECO:0000313" key="3">
    <source>
        <dbReference type="EMBL" id="CAB4580651.1"/>
    </source>
</evidence>
<protein>
    <submittedName>
        <fullName evidence="3">Unannotated protein</fullName>
    </submittedName>
</protein>
<dbReference type="EMBL" id="CAEZTT010000108">
    <property type="protein sequence ID" value="CAB4580651.1"/>
    <property type="molecule type" value="Genomic_DNA"/>
</dbReference>
<feature type="transmembrane region" description="Helical" evidence="2">
    <location>
        <begin position="114"/>
        <end position="133"/>
    </location>
</feature>
<feature type="region of interest" description="Disordered" evidence="1">
    <location>
        <begin position="142"/>
        <end position="167"/>
    </location>
</feature>
<gene>
    <name evidence="3" type="ORF">UFOPK1726_00894</name>
</gene>
<keyword evidence="2" id="KW-0812">Transmembrane</keyword>
<sequence>MRSQASAALGVVVIWLLTNNLALTAVVTAADLGERTEEILFKEADPIIGQLALVALVGSAVIWLTGGLLRKALSAVTAGGLGYLSFATMNLVISPEQRIADKVSLTGEIARIDFGPTAYLLVLISTISALLYLGSIKTYSSDKTQRPRLKSDRDTWRAQDEGKDDTA</sequence>
<feature type="transmembrane region" description="Helical" evidence="2">
    <location>
        <begin position="72"/>
        <end position="94"/>
    </location>
</feature>